<evidence type="ECO:0000256" key="1">
    <source>
        <dbReference type="ARBA" id="ARBA00022741"/>
    </source>
</evidence>
<name>A0A4Q7YD82_9BACT</name>
<dbReference type="InterPro" id="IPR003593">
    <property type="entry name" value="AAA+_ATPase"/>
</dbReference>
<dbReference type="PROSITE" id="PS50045">
    <property type="entry name" value="SIGMA54_INTERACT_4"/>
    <property type="match status" value="1"/>
</dbReference>
<dbReference type="Pfam" id="PF02954">
    <property type="entry name" value="HTH_8"/>
    <property type="match status" value="1"/>
</dbReference>
<reference evidence="7 8" key="1">
    <citation type="submission" date="2019-02" db="EMBL/GenBank/DDBJ databases">
        <title>Genomic Encyclopedia of Archaeal and Bacterial Type Strains, Phase II (KMG-II): from individual species to whole genera.</title>
        <authorList>
            <person name="Goeker M."/>
        </authorList>
    </citation>
    <scope>NUCLEOTIDE SEQUENCE [LARGE SCALE GENOMIC DNA]</scope>
    <source>
        <strain evidence="7 8">DSM 18101</strain>
    </source>
</reference>
<evidence type="ECO:0000313" key="8">
    <source>
        <dbReference type="Proteomes" id="UP000292958"/>
    </source>
</evidence>
<feature type="domain" description="Sigma-54 factor interaction" evidence="6">
    <location>
        <begin position="22"/>
        <end position="251"/>
    </location>
</feature>
<proteinExistence type="predicted"/>
<dbReference type="RefSeq" id="WP_207231921.1">
    <property type="nucleotide sequence ID" value="NZ_SHKW01000003.1"/>
</dbReference>
<keyword evidence="8" id="KW-1185">Reference proteome</keyword>
<keyword evidence="2" id="KW-0067">ATP-binding</keyword>
<dbReference type="InterPro" id="IPR025943">
    <property type="entry name" value="Sigma_54_int_dom_ATP-bd_2"/>
</dbReference>
<evidence type="ECO:0000313" key="7">
    <source>
        <dbReference type="EMBL" id="RZU35237.1"/>
    </source>
</evidence>
<dbReference type="GO" id="GO:0043565">
    <property type="term" value="F:sequence-specific DNA binding"/>
    <property type="evidence" value="ECO:0007669"/>
    <property type="project" value="InterPro"/>
</dbReference>
<dbReference type="GO" id="GO:0005524">
    <property type="term" value="F:ATP binding"/>
    <property type="evidence" value="ECO:0007669"/>
    <property type="project" value="UniProtKB-KW"/>
</dbReference>
<dbReference type="Gene3D" id="3.40.50.300">
    <property type="entry name" value="P-loop containing nucleotide triphosphate hydrolases"/>
    <property type="match status" value="1"/>
</dbReference>
<accession>A0A4Q7YD82</accession>
<dbReference type="InterPro" id="IPR025944">
    <property type="entry name" value="Sigma_54_int_dom_CS"/>
</dbReference>
<comment type="caution">
    <text evidence="7">The sequence shown here is derived from an EMBL/GenBank/DDBJ whole genome shotgun (WGS) entry which is preliminary data.</text>
</comment>
<keyword evidence="1" id="KW-0547">Nucleotide-binding</keyword>
<dbReference type="Proteomes" id="UP000292958">
    <property type="component" value="Unassembled WGS sequence"/>
</dbReference>
<dbReference type="Pfam" id="PF00158">
    <property type="entry name" value="Sigma54_activat"/>
    <property type="match status" value="1"/>
</dbReference>
<organism evidence="7 8">
    <name type="scientific">Edaphobacter modestus</name>
    <dbReference type="NCBI Taxonomy" id="388466"/>
    <lineage>
        <taxon>Bacteria</taxon>
        <taxon>Pseudomonadati</taxon>
        <taxon>Acidobacteriota</taxon>
        <taxon>Terriglobia</taxon>
        <taxon>Terriglobales</taxon>
        <taxon>Acidobacteriaceae</taxon>
        <taxon>Edaphobacter</taxon>
    </lineage>
</organism>
<dbReference type="SMART" id="SM00382">
    <property type="entry name" value="AAA"/>
    <property type="match status" value="1"/>
</dbReference>
<dbReference type="PROSITE" id="PS00688">
    <property type="entry name" value="SIGMA54_INTERACT_3"/>
    <property type="match status" value="1"/>
</dbReference>
<keyword evidence="3" id="KW-0805">Transcription regulation</keyword>
<dbReference type="Gene3D" id="1.10.10.60">
    <property type="entry name" value="Homeodomain-like"/>
    <property type="match status" value="1"/>
</dbReference>
<dbReference type="PANTHER" id="PTHR32071">
    <property type="entry name" value="TRANSCRIPTIONAL REGULATORY PROTEIN"/>
    <property type="match status" value="1"/>
</dbReference>
<dbReference type="SUPFAM" id="SSF52540">
    <property type="entry name" value="P-loop containing nucleoside triphosphate hydrolases"/>
    <property type="match status" value="1"/>
</dbReference>
<dbReference type="InterPro" id="IPR058031">
    <property type="entry name" value="AAA_lid_NorR"/>
</dbReference>
<dbReference type="AlphaFoldDB" id="A0A4Q7YD82"/>
<protein>
    <submittedName>
        <fullName evidence="7">Regulatory Fis family protein</fullName>
    </submittedName>
</protein>
<dbReference type="Gene3D" id="1.10.8.60">
    <property type="match status" value="1"/>
</dbReference>
<evidence type="ECO:0000256" key="3">
    <source>
        <dbReference type="ARBA" id="ARBA00023015"/>
    </source>
</evidence>
<dbReference type="InterPro" id="IPR002197">
    <property type="entry name" value="HTH_Fis"/>
</dbReference>
<dbReference type="InterPro" id="IPR025662">
    <property type="entry name" value="Sigma_54_int_dom_ATP-bd_1"/>
</dbReference>
<keyword evidence="4" id="KW-0238">DNA-binding</keyword>
<sequence>MATSLTFRSRDSGMGERSLEQIIGSSAALGAVLAKVDLVAPTDSTVLVLGETGTGKELVARAVHNLSRRAGRPFVKVNCAAIPFDLLESELFGHERGAFTGAIAQKIGRFEMADTGSLFLDEIGDIPLALQSKLLRVLQEQEFERLGSGRTHRINVRLIAATHRDLAGMIARSEFRSDLYYRLNVFPVVLPPLRNRKSDIPELVSYFVRILSQRMGKPIQQVPPETMAAFASYTWPGNVRELQNLVERAVILSCDGVLPNPLPINHQDTVAVICNSTNLKEVDRALILQALEAADWVIGGPVGAAAKLGLNRTTLAYKMNKLGLVRPIRMRSAVPPEGIDHAESTAT</sequence>
<dbReference type="InterPro" id="IPR009057">
    <property type="entry name" value="Homeodomain-like_sf"/>
</dbReference>
<gene>
    <name evidence="7" type="ORF">BDD14_5999</name>
</gene>
<dbReference type="PROSITE" id="PS00675">
    <property type="entry name" value="SIGMA54_INTERACT_1"/>
    <property type="match status" value="1"/>
</dbReference>
<evidence type="ECO:0000256" key="5">
    <source>
        <dbReference type="ARBA" id="ARBA00023163"/>
    </source>
</evidence>
<dbReference type="PROSITE" id="PS00676">
    <property type="entry name" value="SIGMA54_INTERACT_2"/>
    <property type="match status" value="1"/>
</dbReference>
<dbReference type="Pfam" id="PF25601">
    <property type="entry name" value="AAA_lid_14"/>
    <property type="match status" value="1"/>
</dbReference>
<evidence type="ECO:0000256" key="4">
    <source>
        <dbReference type="ARBA" id="ARBA00023125"/>
    </source>
</evidence>
<dbReference type="FunFam" id="3.40.50.300:FF:000006">
    <property type="entry name" value="DNA-binding transcriptional regulator NtrC"/>
    <property type="match status" value="1"/>
</dbReference>
<evidence type="ECO:0000259" key="6">
    <source>
        <dbReference type="PROSITE" id="PS50045"/>
    </source>
</evidence>
<dbReference type="InterPro" id="IPR002078">
    <property type="entry name" value="Sigma_54_int"/>
</dbReference>
<keyword evidence="5" id="KW-0804">Transcription</keyword>
<dbReference type="CDD" id="cd00009">
    <property type="entry name" value="AAA"/>
    <property type="match status" value="1"/>
</dbReference>
<dbReference type="EMBL" id="SHKW01000003">
    <property type="protein sequence ID" value="RZU35237.1"/>
    <property type="molecule type" value="Genomic_DNA"/>
</dbReference>
<dbReference type="SUPFAM" id="SSF46689">
    <property type="entry name" value="Homeodomain-like"/>
    <property type="match status" value="1"/>
</dbReference>
<dbReference type="PANTHER" id="PTHR32071:SF123">
    <property type="entry name" value="DNA-BINDING TRANSCRIPTIONAL ACTIVATOR HYFR-RELATED"/>
    <property type="match status" value="1"/>
</dbReference>
<dbReference type="InterPro" id="IPR027417">
    <property type="entry name" value="P-loop_NTPase"/>
</dbReference>
<dbReference type="GO" id="GO:0006355">
    <property type="term" value="P:regulation of DNA-templated transcription"/>
    <property type="evidence" value="ECO:0007669"/>
    <property type="project" value="InterPro"/>
</dbReference>
<evidence type="ECO:0000256" key="2">
    <source>
        <dbReference type="ARBA" id="ARBA00022840"/>
    </source>
</evidence>